<feature type="domain" description="Response regulatory" evidence="1">
    <location>
        <begin position="1"/>
        <end position="92"/>
    </location>
</feature>
<proteinExistence type="predicted"/>
<dbReference type="InterPro" id="IPR011006">
    <property type="entry name" value="CheY-like_superfamily"/>
</dbReference>
<organism evidence="2">
    <name type="scientific">marine metagenome</name>
    <dbReference type="NCBI Taxonomy" id="408172"/>
    <lineage>
        <taxon>unclassified sequences</taxon>
        <taxon>metagenomes</taxon>
        <taxon>ecological metagenomes</taxon>
    </lineage>
</organism>
<dbReference type="SUPFAM" id="SSF52172">
    <property type="entry name" value="CheY-like"/>
    <property type="match status" value="1"/>
</dbReference>
<dbReference type="Pfam" id="PF00072">
    <property type="entry name" value="Response_reg"/>
    <property type="match status" value="1"/>
</dbReference>
<dbReference type="PANTHER" id="PTHR42872">
    <property type="entry name" value="PROTEIN-GLUTAMATE METHYLESTERASE/PROTEIN-GLUTAMINE GLUTAMINASE"/>
    <property type="match status" value="1"/>
</dbReference>
<reference evidence="2" key="1">
    <citation type="submission" date="2018-05" db="EMBL/GenBank/DDBJ databases">
        <authorList>
            <person name="Lanie J.A."/>
            <person name="Ng W.-L."/>
            <person name="Kazmierczak K.M."/>
            <person name="Andrzejewski T.M."/>
            <person name="Davidsen T.M."/>
            <person name="Wayne K.J."/>
            <person name="Tettelin H."/>
            <person name="Glass J.I."/>
            <person name="Rusch D."/>
            <person name="Podicherti R."/>
            <person name="Tsui H.-C.T."/>
            <person name="Winkler M.E."/>
        </authorList>
    </citation>
    <scope>NUCLEOTIDE SEQUENCE</scope>
</reference>
<dbReference type="EMBL" id="UINC01025510">
    <property type="protein sequence ID" value="SVB01210.1"/>
    <property type="molecule type" value="Genomic_DNA"/>
</dbReference>
<dbReference type="PROSITE" id="PS50110">
    <property type="entry name" value="RESPONSE_REGULATORY"/>
    <property type="match status" value="1"/>
</dbReference>
<name>A0A382AI15_9ZZZZ</name>
<protein>
    <recommendedName>
        <fullName evidence="1">Response regulatory domain-containing protein</fullName>
    </recommendedName>
</protein>
<sequence>VVGTAPDALIGLRKISELQPDVLTLDVEMPKMDGLTFLERLMKSNPMPVVMVSAYTKEGSETALRSLELGALEIIEKPRLEVREGLNELASSITDKVKAAAGARVRSPRERALDPAPRYDVDTILPRQHAPVGPGVQTPIIAIGASTGGTEALRELLAPL</sequence>
<dbReference type="AlphaFoldDB" id="A0A382AI15"/>
<gene>
    <name evidence="2" type="ORF">METZ01_LOCUS154064</name>
</gene>
<evidence type="ECO:0000259" key="1">
    <source>
        <dbReference type="PROSITE" id="PS50110"/>
    </source>
</evidence>
<dbReference type="InterPro" id="IPR001789">
    <property type="entry name" value="Sig_transdc_resp-reg_receiver"/>
</dbReference>
<feature type="non-terminal residue" evidence="2">
    <location>
        <position position="1"/>
    </location>
</feature>
<dbReference type="GO" id="GO:0000160">
    <property type="term" value="P:phosphorelay signal transduction system"/>
    <property type="evidence" value="ECO:0007669"/>
    <property type="project" value="InterPro"/>
</dbReference>
<dbReference type="CDD" id="cd17541">
    <property type="entry name" value="REC_CheB-like"/>
    <property type="match status" value="1"/>
</dbReference>
<dbReference type="Gene3D" id="3.40.50.2300">
    <property type="match status" value="1"/>
</dbReference>
<accession>A0A382AI15</accession>
<feature type="non-terminal residue" evidence="2">
    <location>
        <position position="160"/>
    </location>
</feature>
<evidence type="ECO:0000313" key="2">
    <source>
        <dbReference type="EMBL" id="SVB01210.1"/>
    </source>
</evidence>
<dbReference type="PANTHER" id="PTHR42872:SF6">
    <property type="entry name" value="PROTEIN-GLUTAMATE METHYLESTERASE_PROTEIN-GLUTAMINE GLUTAMINASE"/>
    <property type="match status" value="1"/>
</dbReference>